<keyword evidence="2" id="KW-1185">Reference proteome</keyword>
<dbReference type="RefSeq" id="WP_160150619.1">
    <property type="nucleotide sequence ID" value="NZ_FNVT01000019.1"/>
</dbReference>
<dbReference type="AlphaFoldDB" id="A0A1H6EVX6"/>
<accession>A0A1H6EVX6</accession>
<dbReference type="Proteomes" id="UP000236732">
    <property type="component" value="Unassembled WGS sequence"/>
</dbReference>
<sequence length="48" mass="5228">MTLWQDLRPEPAEIPVADFVRVLPSASSPVVQLAVDELRATGGRVIRA</sequence>
<name>A0A1H6EVX6_9ACTN</name>
<evidence type="ECO:0000313" key="2">
    <source>
        <dbReference type="Proteomes" id="UP000236732"/>
    </source>
</evidence>
<evidence type="ECO:0000313" key="1">
    <source>
        <dbReference type="EMBL" id="SEH01196.1"/>
    </source>
</evidence>
<proteinExistence type="predicted"/>
<gene>
    <name evidence="1" type="ORF">SAMN05444920_119126</name>
</gene>
<organism evidence="1 2">
    <name type="scientific">Nonomuraea solani</name>
    <dbReference type="NCBI Taxonomy" id="1144553"/>
    <lineage>
        <taxon>Bacteria</taxon>
        <taxon>Bacillati</taxon>
        <taxon>Actinomycetota</taxon>
        <taxon>Actinomycetes</taxon>
        <taxon>Streptosporangiales</taxon>
        <taxon>Streptosporangiaceae</taxon>
        <taxon>Nonomuraea</taxon>
    </lineage>
</organism>
<reference evidence="1 2" key="1">
    <citation type="submission" date="2016-10" db="EMBL/GenBank/DDBJ databases">
        <authorList>
            <person name="de Groot N.N."/>
        </authorList>
    </citation>
    <scope>NUCLEOTIDE SEQUENCE [LARGE SCALE GENOMIC DNA]</scope>
    <source>
        <strain evidence="1 2">CGMCC 4.7037</strain>
    </source>
</reference>
<protein>
    <submittedName>
        <fullName evidence="1">Uncharacterized protein</fullName>
    </submittedName>
</protein>
<dbReference type="EMBL" id="FNVT01000019">
    <property type="protein sequence ID" value="SEH01196.1"/>
    <property type="molecule type" value="Genomic_DNA"/>
</dbReference>